<comment type="caution">
    <text evidence="5">The sequence shown here is derived from an EMBL/GenBank/DDBJ whole genome shotgun (WGS) entry which is preliminary data.</text>
</comment>
<evidence type="ECO:0000256" key="1">
    <source>
        <dbReference type="ARBA" id="ARBA00002844"/>
    </source>
</evidence>
<evidence type="ECO:0000256" key="2">
    <source>
        <dbReference type="ARBA" id="ARBA00006393"/>
    </source>
</evidence>
<name>A0A9D3M0H5_ANGAN</name>
<dbReference type="Pfam" id="PF02827">
    <property type="entry name" value="PKI"/>
    <property type="match status" value="1"/>
</dbReference>
<evidence type="ECO:0000313" key="6">
    <source>
        <dbReference type="Proteomes" id="UP001044222"/>
    </source>
</evidence>
<dbReference type="OrthoDB" id="8556393at2759"/>
<dbReference type="Proteomes" id="UP001044222">
    <property type="component" value="Chromosome 14"/>
</dbReference>
<keyword evidence="6" id="KW-1185">Reference proteome</keyword>
<dbReference type="InterPro" id="IPR004171">
    <property type="entry name" value="cAMP_dep_PKI"/>
</dbReference>
<gene>
    <name evidence="5" type="ORF">ANANG_G00251250</name>
</gene>
<dbReference type="AlphaFoldDB" id="A0A9D3M0H5"/>
<reference evidence="5" key="1">
    <citation type="submission" date="2021-01" db="EMBL/GenBank/DDBJ databases">
        <title>A chromosome-scale assembly of European eel, Anguilla anguilla.</title>
        <authorList>
            <person name="Henkel C."/>
            <person name="Jong-Raadsen S.A."/>
            <person name="Dufour S."/>
            <person name="Weltzien F.-A."/>
            <person name="Palstra A.P."/>
            <person name="Pelster B."/>
            <person name="Spaink H.P."/>
            <person name="Van Den Thillart G.E."/>
            <person name="Jansen H."/>
            <person name="Zahm M."/>
            <person name="Klopp C."/>
            <person name="Cedric C."/>
            <person name="Louis A."/>
            <person name="Berthelot C."/>
            <person name="Parey E."/>
            <person name="Roest Crollius H."/>
            <person name="Montfort J."/>
            <person name="Robinson-Rechavi M."/>
            <person name="Bucao C."/>
            <person name="Bouchez O."/>
            <person name="Gislard M."/>
            <person name="Lluch J."/>
            <person name="Milhes M."/>
            <person name="Lampietro C."/>
            <person name="Lopez Roques C."/>
            <person name="Donnadieu C."/>
            <person name="Braasch I."/>
            <person name="Desvignes T."/>
            <person name="Postlethwait J."/>
            <person name="Bobe J."/>
            <person name="Guiguen Y."/>
            <person name="Dirks R."/>
        </authorList>
    </citation>
    <scope>NUCLEOTIDE SEQUENCE</scope>
    <source>
        <strain evidence="5">Tag_6206</strain>
        <tissue evidence="5">Liver</tissue>
    </source>
</reference>
<dbReference type="EMBL" id="JAFIRN010000014">
    <property type="protein sequence ID" value="KAG5836123.1"/>
    <property type="molecule type" value="Genomic_DNA"/>
</dbReference>
<keyword evidence="3" id="KW-0649">Protein kinase inhibitor</keyword>
<comment type="similarity">
    <text evidence="2">Belongs to the PKI family.</text>
</comment>
<evidence type="ECO:0000256" key="4">
    <source>
        <dbReference type="SAM" id="MobiDB-lite"/>
    </source>
</evidence>
<evidence type="ECO:0000313" key="5">
    <source>
        <dbReference type="EMBL" id="KAG5836123.1"/>
    </source>
</evidence>
<feature type="region of interest" description="Disordered" evidence="4">
    <location>
        <begin position="26"/>
        <end position="95"/>
    </location>
</feature>
<dbReference type="GO" id="GO:0004862">
    <property type="term" value="F:cAMP-dependent protein kinase inhibitor activity"/>
    <property type="evidence" value="ECO:0007669"/>
    <property type="project" value="InterPro"/>
</dbReference>
<protein>
    <submittedName>
        <fullName evidence="5">Uncharacterized protein</fullName>
    </submittedName>
</protein>
<organism evidence="5 6">
    <name type="scientific">Anguilla anguilla</name>
    <name type="common">European freshwater eel</name>
    <name type="synonym">Muraena anguilla</name>
    <dbReference type="NCBI Taxonomy" id="7936"/>
    <lineage>
        <taxon>Eukaryota</taxon>
        <taxon>Metazoa</taxon>
        <taxon>Chordata</taxon>
        <taxon>Craniata</taxon>
        <taxon>Vertebrata</taxon>
        <taxon>Euteleostomi</taxon>
        <taxon>Actinopterygii</taxon>
        <taxon>Neopterygii</taxon>
        <taxon>Teleostei</taxon>
        <taxon>Anguilliformes</taxon>
        <taxon>Anguillidae</taxon>
        <taxon>Anguilla</taxon>
    </lineage>
</organism>
<accession>A0A9D3M0H5</accession>
<comment type="function">
    <text evidence="1">Extremely potent competitive inhibitor of cAMP-dependent protein kinase activity, this protein interacts with the catalytic subunit of the enzyme after the cAMP-induced dissociation of its regulatory chains.</text>
</comment>
<feature type="compositionally biased region" description="Polar residues" evidence="4">
    <location>
        <begin position="43"/>
        <end position="76"/>
    </location>
</feature>
<dbReference type="PANTHER" id="PTHR15416">
    <property type="entry name" value="CAMP-DEPENDENT PROTEIN KINASE INHIBITOR/PKI"/>
    <property type="match status" value="1"/>
</dbReference>
<sequence length="95" mass="9973">MRCNDSFRPGEMMEVEPVPLDFSSCDRTGRRNAVPDIKGDGNVGSTSEFSKDTAQMDTQAAGGNTCTEEESSTMSHTPEGHGSGSVEASIGVDPS</sequence>
<proteinExistence type="inferred from homology"/>
<evidence type="ECO:0000256" key="3">
    <source>
        <dbReference type="ARBA" id="ARBA00023013"/>
    </source>
</evidence>